<feature type="domain" description="ISXO2-like transposase" evidence="1">
    <location>
        <begin position="37"/>
        <end position="177"/>
    </location>
</feature>
<dbReference type="SMART" id="SM01126">
    <property type="entry name" value="DDE_Tnp_IS1595"/>
    <property type="match status" value="1"/>
</dbReference>
<accession>A0A0C2NA51</accession>
<evidence type="ECO:0000259" key="1">
    <source>
        <dbReference type="SMART" id="SM01126"/>
    </source>
</evidence>
<dbReference type="Pfam" id="PF12762">
    <property type="entry name" value="DDE_Tnp_IS1595"/>
    <property type="match status" value="1"/>
</dbReference>
<protein>
    <recommendedName>
        <fullName evidence="1">ISXO2-like transposase domain-containing protein</fullName>
    </recommendedName>
</protein>
<sequence length="201" mass="23002">MKEAIVDSEWSGSESNVDLYSICMEICCQVVAKKFKPIGGPGLTVEIGDSNFGPKEYRSGTIIEDVWVLGGICRENNECFLVQVPSRDTNTLMQIILKHVLPGTKIVTRCLKTYCSSSDPDFDHLKVNHNINFMDPETRTGTQKLVSTWSQLKRKLPYTHQVKNEQIHLYLGKYLWNKIVKRKKVHPFEYFLKCLSKLGIC</sequence>
<dbReference type="OMA" id="SICMEIC"/>
<comment type="caution">
    <text evidence="2">The sequence shown here is derived from an EMBL/GenBank/DDBJ whole genome shotgun (WGS) entry which is preliminary data.</text>
</comment>
<keyword evidence="3" id="KW-1185">Reference proteome</keyword>
<gene>
    <name evidence="2" type="ORF">RF11_14952</name>
</gene>
<dbReference type="AlphaFoldDB" id="A0A0C2NA51"/>
<dbReference type="PANTHER" id="PTHR47163">
    <property type="entry name" value="DDE_TNP_IS1595 DOMAIN-CONTAINING PROTEIN"/>
    <property type="match status" value="1"/>
</dbReference>
<dbReference type="OrthoDB" id="10067637at2759"/>
<evidence type="ECO:0000313" key="2">
    <source>
        <dbReference type="EMBL" id="KII70792.1"/>
    </source>
</evidence>
<dbReference type="Proteomes" id="UP000031668">
    <property type="component" value="Unassembled WGS sequence"/>
</dbReference>
<proteinExistence type="predicted"/>
<organism evidence="2 3">
    <name type="scientific">Thelohanellus kitauei</name>
    <name type="common">Myxosporean</name>
    <dbReference type="NCBI Taxonomy" id="669202"/>
    <lineage>
        <taxon>Eukaryota</taxon>
        <taxon>Metazoa</taxon>
        <taxon>Cnidaria</taxon>
        <taxon>Myxozoa</taxon>
        <taxon>Myxosporea</taxon>
        <taxon>Bivalvulida</taxon>
        <taxon>Platysporina</taxon>
        <taxon>Myxobolidae</taxon>
        <taxon>Thelohanellus</taxon>
    </lineage>
</organism>
<evidence type="ECO:0000313" key="3">
    <source>
        <dbReference type="Proteomes" id="UP000031668"/>
    </source>
</evidence>
<dbReference type="InterPro" id="IPR053164">
    <property type="entry name" value="IS1016-like_transposase"/>
</dbReference>
<dbReference type="EMBL" id="JWZT01001962">
    <property type="protein sequence ID" value="KII70792.1"/>
    <property type="molecule type" value="Genomic_DNA"/>
</dbReference>
<dbReference type="InterPro" id="IPR024445">
    <property type="entry name" value="Tnp_ISXO2-like"/>
</dbReference>
<reference evidence="2 3" key="1">
    <citation type="journal article" date="2014" name="Genome Biol. Evol.">
        <title>The genome of the myxosporean Thelohanellus kitauei shows adaptations to nutrient acquisition within its fish host.</title>
        <authorList>
            <person name="Yang Y."/>
            <person name="Xiong J."/>
            <person name="Zhou Z."/>
            <person name="Huo F."/>
            <person name="Miao W."/>
            <person name="Ran C."/>
            <person name="Liu Y."/>
            <person name="Zhang J."/>
            <person name="Feng J."/>
            <person name="Wang M."/>
            <person name="Wang M."/>
            <person name="Wang L."/>
            <person name="Yao B."/>
        </authorList>
    </citation>
    <scope>NUCLEOTIDE SEQUENCE [LARGE SCALE GENOMIC DNA]</scope>
    <source>
        <strain evidence="2">Wuqing</strain>
    </source>
</reference>
<name>A0A0C2NA51_THEKT</name>
<dbReference type="PANTHER" id="PTHR47163:SF2">
    <property type="entry name" value="SI:DKEY-17M8.2"/>
    <property type="match status" value="1"/>
</dbReference>